<dbReference type="InterPro" id="IPR006115">
    <property type="entry name" value="6PGDH_NADP-bd"/>
</dbReference>
<evidence type="ECO:0000313" key="2">
    <source>
        <dbReference type="EMBL" id="KAJ4950514.1"/>
    </source>
</evidence>
<dbReference type="PANTHER" id="PTHR43060:SF15">
    <property type="entry name" value="3-HYDROXYISOBUTYRATE DEHYDROGENASE-LIKE 1, MITOCHONDRIAL-RELATED"/>
    <property type="match status" value="1"/>
</dbReference>
<feature type="domain" description="6-phosphogluconate dehydrogenase NADP-binding" evidence="1">
    <location>
        <begin position="18"/>
        <end position="120"/>
    </location>
</feature>
<evidence type="ECO:0000313" key="3">
    <source>
        <dbReference type="Proteomes" id="UP001141806"/>
    </source>
</evidence>
<name>A0A9Q0GRP5_9MAGN</name>
<dbReference type="Gene3D" id="3.40.50.720">
    <property type="entry name" value="NAD(P)-binding Rossmann-like Domain"/>
    <property type="match status" value="1"/>
</dbReference>
<sequence length="143" mass="15550">MAATITTLEPISLANIQLGWIETGVMGQSMCSHLIKAGYSLTVFNRTQSRVQPLLDMGAHYAFSPQEVAAHSNVVFSIVDYPSDDQFVLIGSFGALQGLLPDSIPVDMTTSDPSLAVELKMGEQSRAVAERFVLIRLSEIYVD</sequence>
<organism evidence="2 3">
    <name type="scientific">Protea cynaroides</name>
    <dbReference type="NCBI Taxonomy" id="273540"/>
    <lineage>
        <taxon>Eukaryota</taxon>
        <taxon>Viridiplantae</taxon>
        <taxon>Streptophyta</taxon>
        <taxon>Embryophyta</taxon>
        <taxon>Tracheophyta</taxon>
        <taxon>Spermatophyta</taxon>
        <taxon>Magnoliopsida</taxon>
        <taxon>Proteales</taxon>
        <taxon>Proteaceae</taxon>
        <taxon>Protea</taxon>
    </lineage>
</organism>
<dbReference type="PANTHER" id="PTHR43060">
    <property type="entry name" value="3-HYDROXYISOBUTYRATE DEHYDROGENASE-LIKE 1, MITOCHONDRIAL-RELATED"/>
    <property type="match status" value="1"/>
</dbReference>
<dbReference type="Proteomes" id="UP001141806">
    <property type="component" value="Unassembled WGS sequence"/>
</dbReference>
<comment type="caution">
    <text evidence="2">The sequence shown here is derived from an EMBL/GenBank/DDBJ whole genome shotgun (WGS) entry which is preliminary data.</text>
</comment>
<dbReference type="Pfam" id="PF03446">
    <property type="entry name" value="NAD_binding_2"/>
    <property type="match status" value="1"/>
</dbReference>
<protein>
    <recommendedName>
        <fullName evidence="1">6-phosphogluconate dehydrogenase NADP-binding domain-containing protein</fullName>
    </recommendedName>
</protein>
<evidence type="ECO:0000259" key="1">
    <source>
        <dbReference type="Pfam" id="PF03446"/>
    </source>
</evidence>
<dbReference type="AlphaFoldDB" id="A0A9Q0GRP5"/>
<dbReference type="EMBL" id="JAMYWD010000012">
    <property type="protein sequence ID" value="KAJ4950514.1"/>
    <property type="molecule type" value="Genomic_DNA"/>
</dbReference>
<proteinExistence type="predicted"/>
<gene>
    <name evidence="2" type="ORF">NE237_027346</name>
</gene>
<dbReference type="GO" id="GO:0050661">
    <property type="term" value="F:NADP binding"/>
    <property type="evidence" value="ECO:0007669"/>
    <property type="project" value="InterPro"/>
</dbReference>
<dbReference type="InterPro" id="IPR036291">
    <property type="entry name" value="NAD(P)-bd_dom_sf"/>
</dbReference>
<accession>A0A9Q0GRP5</accession>
<dbReference type="OrthoDB" id="1706039at2759"/>
<keyword evidence="3" id="KW-1185">Reference proteome</keyword>
<reference evidence="2" key="1">
    <citation type="journal article" date="2023" name="Plant J.">
        <title>The genome of the king protea, Protea cynaroides.</title>
        <authorList>
            <person name="Chang J."/>
            <person name="Duong T.A."/>
            <person name="Schoeman C."/>
            <person name="Ma X."/>
            <person name="Roodt D."/>
            <person name="Barker N."/>
            <person name="Li Z."/>
            <person name="Van de Peer Y."/>
            <person name="Mizrachi E."/>
        </authorList>
    </citation>
    <scope>NUCLEOTIDE SEQUENCE</scope>
    <source>
        <tissue evidence="2">Young leaves</tissue>
    </source>
</reference>
<dbReference type="SUPFAM" id="SSF51735">
    <property type="entry name" value="NAD(P)-binding Rossmann-fold domains"/>
    <property type="match status" value="1"/>
</dbReference>